<dbReference type="GeneID" id="34523426"/>
<dbReference type="GO" id="GO:0005829">
    <property type="term" value="C:cytosol"/>
    <property type="evidence" value="ECO:0007669"/>
    <property type="project" value="UniProtKB-SubCell"/>
</dbReference>
<proteinExistence type="predicted"/>
<dbReference type="Gene3D" id="2.60.120.260">
    <property type="entry name" value="Galactose-binding domain-like"/>
    <property type="match status" value="1"/>
</dbReference>
<dbReference type="HOGENOM" id="CLU_370476_0_0_1"/>
<dbReference type="RefSeq" id="XP_022462038.1">
    <property type="nucleotide sequence ID" value="XM_022605385.1"/>
</dbReference>
<reference evidence="2" key="1">
    <citation type="submission" date="2013-12" db="EMBL/GenBank/DDBJ databases">
        <authorList>
            <person name="Genoscope - CEA"/>
        </authorList>
    </citation>
    <scope>NUCLEOTIDE SEQUENCE</scope>
    <source>
        <strain evidence="2">CBS 1993</strain>
    </source>
</reference>
<protein>
    <recommendedName>
        <fullName evidence="1">Cytosolic endo-beta-N-acetylglucosaminidase TIM barrel domain-containing protein</fullName>
    </recommendedName>
</protein>
<evidence type="ECO:0000313" key="2">
    <source>
        <dbReference type="EMBL" id="CDK30060.1"/>
    </source>
</evidence>
<dbReference type="EMBL" id="HG793131">
    <property type="protein sequence ID" value="CDK30060.1"/>
    <property type="molecule type" value="Genomic_DNA"/>
</dbReference>
<name>W6MY58_9ASCO</name>
<dbReference type="GO" id="GO:0033925">
    <property type="term" value="F:mannosyl-glycoprotein endo-beta-N-acetylglucosaminidase activity"/>
    <property type="evidence" value="ECO:0007669"/>
    <property type="project" value="UniProtKB-EC"/>
</dbReference>
<dbReference type="STRING" id="1382522.W6MY58"/>
<dbReference type="InterPro" id="IPR032979">
    <property type="entry name" value="ENGase"/>
</dbReference>
<evidence type="ECO:0000313" key="3">
    <source>
        <dbReference type="Proteomes" id="UP000019384"/>
    </source>
</evidence>
<dbReference type="AlphaFoldDB" id="W6MY58"/>
<dbReference type="InterPro" id="IPR005201">
    <property type="entry name" value="TIM_ENGase"/>
</dbReference>
<dbReference type="Pfam" id="PF03644">
    <property type="entry name" value="Glyco_hydro_85"/>
    <property type="match status" value="1"/>
</dbReference>
<accession>W6MY58</accession>
<keyword evidence="3" id="KW-1185">Reference proteome</keyword>
<gene>
    <name evidence="2" type="ORF">KUCA_T00006055001</name>
</gene>
<dbReference type="OrthoDB" id="284473at2759"/>
<dbReference type="Proteomes" id="UP000019384">
    <property type="component" value="Unassembled WGS sequence"/>
</dbReference>
<dbReference type="Gene3D" id="3.20.20.80">
    <property type="entry name" value="Glycosidases"/>
    <property type="match status" value="1"/>
</dbReference>
<feature type="domain" description="Cytosolic endo-beta-N-acetylglucosaminidase TIM barrel" evidence="1">
    <location>
        <begin position="130"/>
        <end position="410"/>
    </location>
</feature>
<evidence type="ECO:0000259" key="1">
    <source>
        <dbReference type="Pfam" id="PF03644"/>
    </source>
</evidence>
<reference evidence="2" key="2">
    <citation type="submission" date="2014-02" db="EMBL/GenBank/DDBJ databases">
        <title>Complete DNA sequence of /Kuraishia capsulata/ illustrates novel genomic features among budding yeasts (/Saccharomycotina/).</title>
        <authorList>
            <person name="Morales L."/>
            <person name="Noel B."/>
            <person name="Porcel B."/>
            <person name="Marcet-Houben M."/>
            <person name="Hullo M-F."/>
            <person name="Sacerdot C."/>
            <person name="Tekaia F."/>
            <person name="Leh-Louis V."/>
            <person name="Despons L."/>
            <person name="Khanna V."/>
            <person name="Aury J-M."/>
            <person name="Barbe V."/>
            <person name="Couloux A."/>
            <person name="Labadie K."/>
            <person name="Pelletier E."/>
            <person name="Souciet J-L."/>
            <person name="Boekhout T."/>
            <person name="Gabaldon T."/>
            <person name="Wincker P."/>
            <person name="Dujon B."/>
        </authorList>
    </citation>
    <scope>NUCLEOTIDE SEQUENCE</scope>
    <source>
        <strain evidence="2">CBS 1993</strain>
    </source>
</reference>
<dbReference type="PANTHER" id="PTHR13246:SF1">
    <property type="entry name" value="CYTOSOLIC ENDO-BETA-N-ACETYLGLUCOSAMINIDASE"/>
    <property type="match status" value="1"/>
</dbReference>
<dbReference type="PANTHER" id="PTHR13246">
    <property type="entry name" value="ENDO BETA N-ACETYLGLUCOSAMINIDASE"/>
    <property type="match status" value="1"/>
</dbReference>
<organism evidence="2 3">
    <name type="scientific">Kuraishia capsulata CBS 1993</name>
    <dbReference type="NCBI Taxonomy" id="1382522"/>
    <lineage>
        <taxon>Eukaryota</taxon>
        <taxon>Fungi</taxon>
        <taxon>Dikarya</taxon>
        <taxon>Ascomycota</taxon>
        <taxon>Saccharomycotina</taxon>
        <taxon>Pichiomycetes</taxon>
        <taxon>Pichiales</taxon>
        <taxon>Pichiaceae</taxon>
        <taxon>Kuraishia</taxon>
    </lineage>
</organism>
<sequence>MVTQSCGRLEGARFEESGESRHQAVKAPGKHEDHVAPLVNDPLISFSSNDVLKGISFDTLTELEKWATETPTPLQKVVEAFNTTRFSVDLFSRGSHSSDDKVKLLVCHDFKGGYQTNEDLSPQGYFPHLQNGNRYFLQFPELCDLFVYFSHHCITIPPLCWVDMCHRFAIPCYGTVAFEGKEKKGFGRLDRLMARDNHGEFVFVKALVKLVRMFKLDGLLLNFEAKFSDPKLAKDLVPWLAKLRGDMRSCNGAKVIWYDAYVGSKNQVQYVNGVNHLNYEYFDLTDGFLTNYWWSENELEANLSNVGKLGLSKTFVGYDVWGRGLIPGLGRKGGFNTGKDIAIIKDSSVGLFAPAWTYEFLGYENFKENDAAFWKGISETVKPDNVSVRVIGDGGFIFHTNFNQGTGSSFYVLGERVFDDFWANGGLQNQIPETILEDQTNSALKVELDGTDSFTGGNCLKVSHDVFGKDIFSSRSFPTKLLNWRTDMPKTLFSLNQNCHSSNVKVCCTFQPCQPASKSSFQLQLCYQILRRHKVYSSGKLIFPLHGISGEWVTVEKHFISPRRSEKETLKLTVLEISHVDSDISPLPYVEDTSNDKDEWVVIPTAHPRKVEEDMELSISDDGFVNGSNFALEEIKIGEISVVATLDNQAALRCSKVAGLKHLKLKDSVILSWTHESGFKDDHCDFWCVYVNDIFQGATTVSQFAVDAGEWNQRNIVGSGSEAAKLKVRIDTLSLTGELQIGANYYFNCNG</sequence>